<accession>A2EEM4</accession>
<reference evidence="2" key="1">
    <citation type="submission" date="2006-10" db="EMBL/GenBank/DDBJ databases">
        <authorList>
            <person name="Amadeo P."/>
            <person name="Zhao Q."/>
            <person name="Wortman J."/>
            <person name="Fraser-Liggett C."/>
            <person name="Carlton J."/>
        </authorList>
    </citation>
    <scope>NUCLEOTIDE SEQUENCE</scope>
    <source>
        <strain evidence="2">G3</strain>
    </source>
</reference>
<protein>
    <submittedName>
        <fullName evidence="2">Uncharacterized protein</fullName>
    </submittedName>
</protein>
<evidence type="ECO:0000256" key="1">
    <source>
        <dbReference type="SAM" id="MobiDB-lite"/>
    </source>
</evidence>
<evidence type="ECO:0000313" key="2">
    <source>
        <dbReference type="EMBL" id="EAY08931.1"/>
    </source>
</evidence>
<feature type="compositionally biased region" description="Low complexity" evidence="1">
    <location>
        <begin position="32"/>
        <end position="41"/>
    </location>
</feature>
<sequence>MIRSLNPIILADSNSLLEKKIDISQLDHFSRSSKSSNGKSSPSDHKNDDIQKIEIKKSPVLEFNSNNEEKSPFLEIQNKNSPKASRTSRSRSHIYDAPQLKLSSFINYPEAKNFSPKSKNSLLELFNLDNTNLEKKQNKQKIDHLELKSKESDHNSGFDNELSLSIPYYENLPLETLAFKENSNHESDQSKNCLNSDDSLTLIMTNNENSKKKHVPPPRLNFSPISSDDSDTESRELQTEELYEKFYRKHRNEITTPHDAKYYVLQHKKDRSTRKMKIRNA</sequence>
<dbReference type="Proteomes" id="UP000001542">
    <property type="component" value="Unassembled WGS sequence"/>
</dbReference>
<evidence type="ECO:0000313" key="3">
    <source>
        <dbReference type="Proteomes" id="UP000001542"/>
    </source>
</evidence>
<name>A2EEM4_TRIV3</name>
<keyword evidence="3" id="KW-1185">Reference proteome</keyword>
<dbReference type="VEuPathDB" id="TrichDB:TVAGG3_1055090"/>
<proteinExistence type="predicted"/>
<reference evidence="2" key="2">
    <citation type="journal article" date="2007" name="Science">
        <title>Draft genome sequence of the sexually transmitted pathogen Trichomonas vaginalis.</title>
        <authorList>
            <person name="Carlton J.M."/>
            <person name="Hirt R.P."/>
            <person name="Silva J.C."/>
            <person name="Delcher A.L."/>
            <person name="Schatz M."/>
            <person name="Zhao Q."/>
            <person name="Wortman J.R."/>
            <person name="Bidwell S.L."/>
            <person name="Alsmark U.C.M."/>
            <person name="Besteiro S."/>
            <person name="Sicheritz-Ponten T."/>
            <person name="Noel C.J."/>
            <person name="Dacks J.B."/>
            <person name="Foster P.G."/>
            <person name="Simillion C."/>
            <person name="Van de Peer Y."/>
            <person name="Miranda-Saavedra D."/>
            <person name="Barton G.J."/>
            <person name="Westrop G.D."/>
            <person name="Mueller S."/>
            <person name="Dessi D."/>
            <person name="Fiori P.L."/>
            <person name="Ren Q."/>
            <person name="Paulsen I."/>
            <person name="Zhang H."/>
            <person name="Bastida-Corcuera F.D."/>
            <person name="Simoes-Barbosa A."/>
            <person name="Brown M.T."/>
            <person name="Hayes R.D."/>
            <person name="Mukherjee M."/>
            <person name="Okumura C.Y."/>
            <person name="Schneider R."/>
            <person name="Smith A.J."/>
            <person name="Vanacova S."/>
            <person name="Villalvazo M."/>
            <person name="Haas B.J."/>
            <person name="Pertea M."/>
            <person name="Feldblyum T.V."/>
            <person name="Utterback T.R."/>
            <person name="Shu C.L."/>
            <person name="Osoegawa K."/>
            <person name="de Jong P.J."/>
            <person name="Hrdy I."/>
            <person name="Horvathova L."/>
            <person name="Zubacova Z."/>
            <person name="Dolezal P."/>
            <person name="Malik S.B."/>
            <person name="Logsdon J.M. Jr."/>
            <person name="Henze K."/>
            <person name="Gupta A."/>
            <person name="Wang C.C."/>
            <person name="Dunne R.L."/>
            <person name="Upcroft J.A."/>
            <person name="Upcroft P."/>
            <person name="White O."/>
            <person name="Salzberg S.L."/>
            <person name="Tang P."/>
            <person name="Chiu C.-H."/>
            <person name="Lee Y.-S."/>
            <person name="Embley T.M."/>
            <person name="Coombs G.H."/>
            <person name="Mottram J.C."/>
            <person name="Tachezy J."/>
            <person name="Fraser-Liggett C.M."/>
            <person name="Johnson P.J."/>
        </authorList>
    </citation>
    <scope>NUCLEOTIDE SEQUENCE [LARGE SCALE GENOMIC DNA]</scope>
    <source>
        <strain evidence="2">G3</strain>
    </source>
</reference>
<feature type="region of interest" description="Disordered" evidence="1">
    <location>
        <begin position="208"/>
        <end position="239"/>
    </location>
</feature>
<feature type="compositionally biased region" description="Basic and acidic residues" evidence="1">
    <location>
        <begin position="42"/>
        <end position="59"/>
    </location>
</feature>
<dbReference type="KEGG" id="tva:4766841"/>
<dbReference type="InParanoid" id="A2EEM4"/>
<organism evidence="2 3">
    <name type="scientific">Trichomonas vaginalis (strain ATCC PRA-98 / G3)</name>
    <dbReference type="NCBI Taxonomy" id="412133"/>
    <lineage>
        <taxon>Eukaryota</taxon>
        <taxon>Metamonada</taxon>
        <taxon>Parabasalia</taxon>
        <taxon>Trichomonadida</taxon>
        <taxon>Trichomonadidae</taxon>
        <taxon>Trichomonas</taxon>
    </lineage>
</organism>
<dbReference type="AlphaFoldDB" id="A2EEM4"/>
<dbReference type="RefSeq" id="XP_001321154.1">
    <property type="nucleotide sequence ID" value="XM_001321119.1"/>
</dbReference>
<gene>
    <name evidence="2" type="ORF">TVAG_464790</name>
</gene>
<dbReference type="EMBL" id="DS113368">
    <property type="protein sequence ID" value="EAY08931.1"/>
    <property type="molecule type" value="Genomic_DNA"/>
</dbReference>
<dbReference type="VEuPathDB" id="TrichDB:TVAG_464790"/>
<feature type="region of interest" description="Disordered" evidence="1">
    <location>
        <begin position="27"/>
        <end position="92"/>
    </location>
</feature>